<dbReference type="PANTHER" id="PTHR42648">
    <property type="entry name" value="TRANSPOSASE, PUTATIVE-RELATED"/>
    <property type="match status" value="1"/>
</dbReference>
<protein>
    <submittedName>
        <fullName evidence="15">Ribonuclease H-like superfamily</fullName>
    </submittedName>
</protein>
<evidence type="ECO:0000256" key="5">
    <source>
        <dbReference type="ARBA" id="ARBA00022842"/>
    </source>
</evidence>
<dbReference type="GO" id="GO:0004519">
    <property type="term" value="F:endonuclease activity"/>
    <property type="evidence" value="ECO:0007669"/>
    <property type="project" value="UniProtKB-KW"/>
</dbReference>
<sequence>MGSNEQKSFDIPKFDDKGDFGLWKFKVKCQLELPGLEHTLKEPEAVSTLQQTSTSAAPEDGGKATTEVKTETERAKFDLDEDKRARTIICMSLGDKPLRKVMNELTALGVWRALERDYQSKSLPNRIYLKQRFSCFKFEENKSIEENLDIFLKLVDDFASLTINISNEDQAIQILSALPEPYESLRDTLRYGAGKTQSLTIDDVTNGAYSKEIELNQKMKSKANLEGLFVSRGRSENMDNDQGGNRSKSNDTRSKSRKRNQPKARECWVCWKEGHFKVDCPQKKSTNAANVAQEEEHPMILTESLQHKRCNTPVSGIWWCMRRVKRARAGAISGWVTFQKVIVGTVYTFHITPDKDALFDLKEIDGGKVLMGNNTHSEVKGIGKLKIQNPDGSIGTVLNGEAYVARAEVNLTNRWHSRLGHMSLKNMNILVKEGYLDSKEVHTLDFCEECVLGKSHKQSFPEAKHRHPRVWIRFLKSKEEVFEKFSEWKKLVENQTNKKIKYLRTDNGLEFCNQQMDKLCIDSGIKRHRTCTYTPQQNGVSERMNRTIADKIRCMLAETGMEKKFWAEAAATVVYLINRFPNASLKFKIPEEVWSGSKVDNSYLRRFGCVAYVHVQQDKMSPRAVKGIFMGYPLGTKGYKKYLKLRRRKSGNTSSNGLDGTDSEETESTGQGGANSEGTESGTETNEETESEEDGESSPEQESQEEQHESLDDYMLARDRDRRVIKPPTRIDGSHYVAYALTCGEDLEIDEPRSVGEARRTKYWKKWEQAMIEEMRSLEKNETWEIVSKPDKKKIVGFVVNFDLELEQLDVMTAFLHGTLDEVIYMNQPEGFIEKGREDEVCLLKKSLYGLKQSPRQWNQKFDEFMKSQGFHRSVNDPCVYHKGSTIDDKIFLLLYVDDMLVAAKDLEKIKVLKKSLNKEFEMMDLGPAIRILGMDIIRNMKKGVLKLSQGRYLKQVLRTFNMDDCKAVVSPINSAMKLRSLTREELNTLCKFMSKPGRDHWAAVKWILRYLKGATEVGGNTVSWRSSLQHVVALSTIEAEYMALTEAAKEAKNSVHHDRTKHIATKVHFSRDLVNDGSVNIAKIHTTLNPADMLTKGLPGNAFEKCLVTLKVIT</sequence>
<feature type="region of interest" description="Disordered" evidence="12">
    <location>
        <begin position="645"/>
        <end position="718"/>
    </location>
</feature>
<feature type="compositionally biased region" description="Basic and acidic residues" evidence="12">
    <location>
        <begin position="705"/>
        <end position="718"/>
    </location>
</feature>
<dbReference type="InterPro" id="IPR057670">
    <property type="entry name" value="SH3_retrovirus"/>
</dbReference>
<feature type="compositionally biased region" description="Polar residues" evidence="12">
    <location>
        <begin position="47"/>
        <end position="56"/>
    </location>
</feature>
<keyword evidence="6" id="KW-0229">DNA integration</keyword>
<dbReference type="Pfam" id="PF25597">
    <property type="entry name" value="SH3_retrovirus"/>
    <property type="match status" value="1"/>
</dbReference>
<evidence type="ECO:0000256" key="8">
    <source>
        <dbReference type="ARBA" id="ARBA00022932"/>
    </source>
</evidence>
<keyword evidence="4" id="KW-0378">Hydrolase</keyword>
<keyword evidence="9" id="KW-0233">DNA recombination</keyword>
<evidence type="ECO:0000256" key="10">
    <source>
        <dbReference type="ARBA" id="ARBA00023268"/>
    </source>
</evidence>
<feature type="domain" description="CCHC-type" evidence="13">
    <location>
        <begin position="267"/>
        <end position="282"/>
    </location>
</feature>
<dbReference type="GO" id="GO:0003964">
    <property type="term" value="F:RNA-directed DNA polymerase activity"/>
    <property type="evidence" value="ECO:0007669"/>
    <property type="project" value="UniProtKB-KW"/>
</dbReference>
<feature type="domain" description="Integrase catalytic" evidence="14">
    <location>
        <begin position="479"/>
        <end position="598"/>
    </location>
</feature>
<dbReference type="CDD" id="cd09272">
    <property type="entry name" value="RNase_HI_RT_Ty1"/>
    <property type="match status" value="1"/>
</dbReference>
<evidence type="ECO:0000256" key="9">
    <source>
        <dbReference type="ARBA" id="ARBA00023172"/>
    </source>
</evidence>
<dbReference type="InterPro" id="IPR025724">
    <property type="entry name" value="GAG-pre-integrase_dom"/>
</dbReference>
<feature type="region of interest" description="Disordered" evidence="12">
    <location>
        <begin position="40"/>
        <end position="67"/>
    </location>
</feature>
<dbReference type="Pfam" id="PF07727">
    <property type="entry name" value="RVT_2"/>
    <property type="match status" value="1"/>
</dbReference>
<keyword evidence="7" id="KW-0695">RNA-directed DNA polymerase</keyword>
<dbReference type="AlphaFoldDB" id="A0A8T1ZJ72"/>
<dbReference type="GO" id="GO:0006310">
    <property type="term" value="P:DNA recombination"/>
    <property type="evidence" value="ECO:0007669"/>
    <property type="project" value="UniProtKB-KW"/>
</dbReference>
<proteinExistence type="predicted"/>
<dbReference type="GO" id="GO:0003676">
    <property type="term" value="F:nucleic acid binding"/>
    <property type="evidence" value="ECO:0007669"/>
    <property type="project" value="InterPro"/>
</dbReference>
<keyword evidence="3" id="KW-0255">Endonuclease</keyword>
<dbReference type="Pfam" id="PF13976">
    <property type="entry name" value="gag_pre-integrs"/>
    <property type="match status" value="1"/>
</dbReference>
<evidence type="ECO:0000256" key="7">
    <source>
        <dbReference type="ARBA" id="ARBA00022918"/>
    </source>
</evidence>
<dbReference type="GO" id="GO:0005524">
    <property type="term" value="F:ATP binding"/>
    <property type="evidence" value="ECO:0007669"/>
    <property type="project" value="UniProtKB-KW"/>
</dbReference>
<dbReference type="InterPro" id="IPR039537">
    <property type="entry name" value="Retrotran_Ty1/copia-like"/>
</dbReference>
<accession>A0A8T1ZJ72</accession>
<dbReference type="PROSITE" id="PS50994">
    <property type="entry name" value="INTEGRASE"/>
    <property type="match status" value="1"/>
</dbReference>
<keyword evidence="5" id="KW-0460">Magnesium</keyword>
<comment type="caution">
    <text evidence="15">The sequence shown here is derived from an EMBL/GenBank/DDBJ whole genome shotgun (WGS) entry which is preliminary data.</text>
</comment>
<dbReference type="GO" id="GO:0003887">
    <property type="term" value="F:DNA-directed DNA polymerase activity"/>
    <property type="evidence" value="ECO:0007669"/>
    <property type="project" value="UniProtKB-KW"/>
</dbReference>
<name>A0A8T1ZJ72_9BRAS</name>
<evidence type="ECO:0000259" key="14">
    <source>
        <dbReference type="PROSITE" id="PS50994"/>
    </source>
</evidence>
<dbReference type="InterPro" id="IPR013103">
    <property type="entry name" value="RVT_2"/>
</dbReference>
<keyword evidence="11" id="KW-0862">Zinc</keyword>
<dbReference type="GO" id="GO:0015074">
    <property type="term" value="P:DNA integration"/>
    <property type="evidence" value="ECO:0007669"/>
    <property type="project" value="UniProtKB-KW"/>
</dbReference>
<dbReference type="Pfam" id="PF14223">
    <property type="entry name" value="Retrotran_gag_2"/>
    <property type="match status" value="1"/>
</dbReference>
<keyword evidence="8" id="KW-0239">DNA-directed DNA polymerase</keyword>
<dbReference type="GO" id="GO:0008270">
    <property type="term" value="F:zinc ion binding"/>
    <property type="evidence" value="ECO:0007669"/>
    <property type="project" value="UniProtKB-KW"/>
</dbReference>
<evidence type="ECO:0000313" key="16">
    <source>
        <dbReference type="Proteomes" id="UP000694240"/>
    </source>
</evidence>
<dbReference type="SMART" id="SM00343">
    <property type="entry name" value="ZnF_C2HC"/>
    <property type="match status" value="1"/>
</dbReference>
<evidence type="ECO:0000313" key="15">
    <source>
        <dbReference type="EMBL" id="KAG7559229.1"/>
    </source>
</evidence>
<evidence type="ECO:0000256" key="6">
    <source>
        <dbReference type="ARBA" id="ARBA00022908"/>
    </source>
</evidence>
<evidence type="ECO:0000256" key="1">
    <source>
        <dbReference type="ARBA" id="ARBA00022722"/>
    </source>
</evidence>
<keyword evidence="8" id="KW-0808">Transferase</keyword>
<dbReference type="GO" id="GO:0008233">
    <property type="term" value="F:peptidase activity"/>
    <property type="evidence" value="ECO:0007669"/>
    <property type="project" value="UniProtKB-KW"/>
</dbReference>
<evidence type="ECO:0000256" key="12">
    <source>
        <dbReference type="SAM" id="MobiDB-lite"/>
    </source>
</evidence>
<keyword evidence="8" id="KW-0548">Nucleotidyltransferase</keyword>
<organism evidence="15 16">
    <name type="scientific">Arabidopsis thaliana x Arabidopsis arenosa</name>
    <dbReference type="NCBI Taxonomy" id="1240361"/>
    <lineage>
        <taxon>Eukaryota</taxon>
        <taxon>Viridiplantae</taxon>
        <taxon>Streptophyta</taxon>
        <taxon>Embryophyta</taxon>
        <taxon>Tracheophyta</taxon>
        <taxon>Spermatophyta</taxon>
        <taxon>Magnoliopsida</taxon>
        <taxon>eudicotyledons</taxon>
        <taxon>Gunneridae</taxon>
        <taxon>Pentapetalae</taxon>
        <taxon>rosids</taxon>
        <taxon>malvids</taxon>
        <taxon>Brassicales</taxon>
        <taxon>Brassicaceae</taxon>
        <taxon>Camelineae</taxon>
        <taxon>Arabidopsis</taxon>
    </lineage>
</organism>
<evidence type="ECO:0000256" key="3">
    <source>
        <dbReference type="ARBA" id="ARBA00022759"/>
    </source>
</evidence>
<keyword evidence="10" id="KW-0511">Multifunctional enzyme</keyword>
<dbReference type="InterPro" id="IPR001584">
    <property type="entry name" value="Integrase_cat-core"/>
</dbReference>
<evidence type="ECO:0000256" key="11">
    <source>
        <dbReference type="PROSITE-ProRule" id="PRU00047"/>
    </source>
</evidence>
<evidence type="ECO:0000256" key="2">
    <source>
        <dbReference type="ARBA" id="ARBA00022723"/>
    </source>
</evidence>
<evidence type="ECO:0000256" key="4">
    <source>
        <dbReference type="ARBA" id="ARBA00022801"/>
    </source>
</evidence>
<gene>
    <name evidence="15" type="ORF">ISN45_Aa05g008300</name>
</gene>
<dbReference type="GO" id="GO:0006508">
    <property type="term" value="P:proteolysis"/>
    <property type="evidence" value="ECO:0007669"/>
    <property type="project" value="UniProtKB-KW"/>
</dbReference>
<feature type="region of interest" description="Disordered" evidence="12">
    <location>
        <begin position="230"/>
        <end position="260"/>
    </location>
</feature>
<dbReference type="Proteomes" id="UP000694240">
    <property type="component" value="Chromosome 10"/>
</dbReference>
<keyword evidence="16" id="KW-1185">Reference proteome</keyword>
<evidence type="ECO:0000259" key="13">
    <source>
        <dbReference type="PROSITE" id="PS50158"/>
    </source>
</evidence>
<reference evidence="15 16" key="1">
    <citation type="submission" date="2020-12" db="EMBL/GenBank/DDBJ databases">
        <title>Concerted genomic and epigenomic changes stabilize Arabidopsis allopolyploids.</title>
        <authorList>
            <person name="Chen Z."/>
        </authorList>
    </citation>
    <scope>NUCLEOTIDE SEQUENCE [LARGE SCALE GENOMIC DNA]</scope>
    <source>
        <strain evidence="15">Allo738</strain>
        <tissue evidence="15">Leaf</tissue>
    </source>
</reference>
<keyword evidence="1" id="KW-0540">Nuclease</keyword>
<dbReference type="InterPro" id="IPR001878">
    <property type="entry name" value="Znf_CCHC"/>
</dbReference>
<dbReference type="EMBL" id="JAEFBK010000010">
    <property type="protein sequence ID" value="KAG7559229.1"/>
    <property type="molecule type" value="Genomic_DNA"/>
</dbReference>
<keyword evidence="11" id="KW-0863">Zinc-finger</keyword>
<feature type="compositionally biased region" description="Acidic residues" evidence="12">
    <location>
        <begin position="685"/>
        <end position="704"/>
    </location>
</feature>
<keyword evidence="2" id="KW-0479">Metal-binding</keyword>
<dbReference type="PROSITE" id="PS50158">
    <property type="entry name" value="ZF_CCHC"/>
    <property type="match status" value="1"/>
</dbReference>
<dbReference type="PANTHER" id="PTHR42648:SF11">
    <property type="entry name" value="TRANSPOSON TY4-P GAG-POL POLYPROTEIN"/>
    <property type="match status" value="1"/>
</dbReference>